<dbReference type="CDD" id="cd00121">
    <property type="entry name" value="MATH"/>
    <property type="match status" value="1"/>
</dbReference>
<organism evidence="4 5">
    <name type="scientific">Camelina sativa</name>
    <name type="common">False flax</name>
    <name type="synonym">Myagrum sativum</name>
    <dbReference type="NCBI Taxonomy" id="90675"/>
    <lineage>
        <taxon>Eukaryota</taxon>
        <taxon>Viridiplantae</taxon>
        <taxon>Streptophyta</taxon>
        <taxon>Embryophyta</taxon>
        <taxon>Tracheophyta</taxon>
        <taxon>Spermatophyta</taxon>
        <taxon>Magnoliopsida</taxon>
        <taxon>eudicotyledons</taxon>
        <taxon>Gunneridae</taxon>
        <taxon>Pentapetalae</taxon>
        <taxon>rosids</taxon>
        <taxon>malvids</taxon>
        <taxon>Brassicales</taxon>
        <taxon>Brassicaceae</taxon>
        <taxon>Camelineae</taxon>
        <taxon>Camelina</taxon>
    </lineage>
</organism>
<feature type="coiled-coil region" evidence="2">
    <location>
        <begin position="192"/>
        <end position="308"/>
    </location>
</feature>
<proteinExistence type="predicted"/>
<dbReference type="PANTHER" id="PTHR46236:SF12">
    <property type="entry name" value="MATH DOMAIN-CONTAINING PROTEIN"/>
    <property type="match status" value="1"/>
</dbReference>
<dbReference type="SUPFAM" id="SSF49599">
    <property type="entry name" value="TRAF domain-like"/>
    <property type="match status" value="1"/>
</dbReference>
<dbReference type="InterPro" id="IPR050804">
    <property type="entry name" value="MCC"/>
</dbReference>
<evidence type="ECO:0000313" key="4">
    <source>
        <dbReference type="Proteomes" id="UP000694864"/>
    </source>
</evidence>
<dbReference type="InterPro" id="IPR002083">
    <property type="entry name" value="MATH/TRAF_dom"/>
</dbReference>
<keyword evidence="1 2" id="KW-0175">Coiled coil</keyword>
<dbReference type="PANTHER" id="PTHR46236">
    <property type="entry name" value="TRAF-LIKE SUPERFAMILY PROTEIN"/>
    <property type="match status" value="1"/>
</dbReference>
<reference evidence="4" key="1">
    <citation type="journal article" date="2014" name="Nat. Commun.">
        <title>The emerging biofuel crop Camelina sativa retains a highly undifferentiated hexaploid genome structure.</title>
        <authorList>
            <person name="Kagale S."/>
            <person name="Koh C."/>
            <person name="Nixon J."/>
            <person name="Bollina V."/>
            <person name="Clarke W.E."/>
            <person name="Tuteja R."/>
            <person name="Spillane C."/>
            <person name="Robinson S.J."/>
            <person name="Links M.G."/>
            <person name="Clarke C."/>
            <person name="Higgins E.E."/>
            <person name="Huebert T."/>
            <person name="Sharpe A.G."/>
            <person name="Parkin I.A."/>
        </authorList>
    </citation>
    <scope>NUCLEOTIDE SEQUENCE [LARGE SCALE GENOMIC DNA]</scope>
    <source>
        <strain evidence="4">cv. DH55</strain>
    </source>
</reference>
<dbReference type="PROSITE" id="PS50144">
    <property type="entry name" value="MATH"/>
    <property type="match status" value="1"/>
</dbReference>
<evidence type="ECO:0000256" key="1">
    <source>
        <dbReference type="ARBA" id="ARBA00023054"/>
    </source>
</evidence>
<dbReference type="RefSeq" id="XP_019100713.1">
    <property type="nucleotide sequence ID" value="XM_019245168.1"/>
</dbReference>
<name>A0ABM1RNX5_CAMSA</name>
<keyword evidence="4" id="KW-1185">Reference proteome</keyword>
<dbReference type="GeneID" id="104788810"/>
<sequence>MGLNNQAQRNPSFRFEIDNFSEKQAMIPSQTFVSYGCEWNLYVYPKGNSRCDDHLSLHLHDANPKSLKKGLQRKTSFQFVLLSRSNKELYRSPVGQVLYSDKYQNWGYGKTLPLKKLQEKGFLEKDTLIVEVYITHVEVVDREGRLVSENKEETLDVNGFQVFASQVTLARKIFTEHQDIAEDFKPKNQVVKTEYMNVLRNAHSELSELMEQGFKLDWLQSKLDEVSLKRKKADADVQQLDERVKNLELMNFDFKLDCLKTKLEEVSLERKKADDADGSRVKEMEARIKNLEMVVSDLKVKLDKDEAKSFADDFELMEPVD</sequence>
<evidence type="ECO:0000259" key="3">
    <source>
        <dbReference type="PROSITE" id="PS50144"/>
    </source>
</evidence>
<dbReference type="Proteomes" id="UP000694864">
    <property type="component" value="Chromosome 5"/>
</dbReference>
<dbReference type="InterPro" id="IPR008974">
    <property type="entry name" value="TRAF-like"/>
</dbReference>
<dbReference type="Gene3D" id="2.60.210.10">
    <property type="entry name" value="Apoptosis, Tumor Necrosis Factor Receptor Associated Protein 2, Chain A"/>
    <property type="match status" value="1"/>
</dbReference>
<protein>
    <submittedName>
        <fullName evidence="5">MATH domain and coiled-coil domain-containing protein At2g42480-like</fullName>
    </submittedName>
</protein>
<reference evidence="5" key="2">
    <citation type="submission" date="2025-08" db="UniProtKB">
        <authorList>
            <consortium name="RefSeq"/>
        </authorList>
    </citation>
    <scope>IDENTIFICATION</scope>
    <source>
        <tissue evidence="5">Leaf</tissue>
    </source>
</reference>
<evidence type="ECO:0000313" key="5">
    <source>
        <dbReference type="RefSeq" id="XP_019100713.1"/>
    </source>
</evidence>
<gene>
    <name evidence="5" type="primary">LOC104788810</name>
</gene>
<accession>A0ABM1RNX5</accession>
<evidence type="ECO:0000256" key="2">
    <source>
        <dbReference type="SAM" id="Coils"/>
    </source>
</evidence>
<dbReference type="SMART" id="SM00061">
    <property type="entry name" value="MATH"/>
    <property type="match status" value="1"/>
</dbReference>
<dbReference type="Pfam" id="PF22486">
    <property type="entry name" value="MATH_2"/>
    <property type="match status" value="1"/>
</dbReference>
<feature type="domain" description="MATH" evidence="3">
    <location>
        <begin position="10"/>
        <end position="134"/>
    </location>
</feature>